<gene>
    <name evidence="1" type="ORF">VNO80_24291</name>
</gene>
<evidence type="ECO:0000313" key="1">
    <source>
        <dbReference type="EMBL" id="KAK7341364.1"/>
    </source>
</evidence>
<proteinExistence type="predicted"/>
<accession>A0AAN9LVR7</accession>
<reference evidence="1 2" key="1">
    <citation type="submission" date="2024-01" db="EMBL/GenBank/DDBJ databases">
        <title>The genomes of 5 underutilized Papilionoideae crops provide insights into root nodulation and disease resistanc.</title>
        <authorList>
            <person name="Jiang F."/>
        </authorList>
    </citation>
    <scope>NUCLEOTIDE SEQUENCE [LARGE SCALE GENOMIC DNA]</scope>
    <source>
        <strain evidence="1">JINMINGXINNONG_FW02</strain>
        <tissue evidence="1">Leaves</tissue>
    </source>
</reference>
<dbReference type="Proteomes" id="UP001374584">
    <property type="component" value="Unassembled WGS sequence"/>
</dbReference>
<evidence type="ECO:0000313" key="2">
    <source>
        <dbReference type="Proteomes" id="UP001374584"/>
    </source>
</evidence>
<sequence length="87" mass="10132">MFYCEINTETVKDFREDEIEAISLMEQLSHNGLRRIKNWMHWFAPSTSDAIIGYNVTLVGAMTSPFRVLKFHIDMLHKPHGICGVYE</sequence>
<protein>
    <submittedName>
        <fullName evidence="1">Uncharacterized protein</fullName>
    </submittedName>
</protein>
<keyword evidence="2" id="KW-1185">Reference proteome</keyword>
<dbReference type="AlphaFoldDB" id="A0AAN9LVR7"/>
<name>A0AAN9LVR7_PHACN</name>
<organism evidence="1 2">
    <name type="scientific">Phaseolus coccineus</name>
    <name type="common">Scarlet runner bean</name>
    <name type="synonym">Phaseolus multiflorus</name>
    <dbReference type="NCBI Taxonomy" id="3886"/>
    <lineage>
        <taxon>Eukaryota</taxon>
        <taxon>Viridiplantae</taxon>
        <taxon>Streptophyta</taxon>
        <taxon>Embryophyta</taxon>
        <taxon>Tracheophyta</taxon>
        <taxon>Spermatophyta</taxon>
        <taxon>Magnoliopsida</taxon>
        <taxon>eudicotyledons</taxon>
        <taxon>Gunneridae</taxon>
        <taxon>Pentapetalae</taxon>
        <taxon>rosids</taxon>
        <taxon>fabids</taxon>
        <taxon>Fabales</taxon>
        <taxon>Fabaceae</taxon>
        <taxon>Papilionoideae</taxon>
        <taxon>50 kb inversion clade</taxon>
        <taxon>NPAAA clade</taxon>
        <taxon>indigoferoid/millettioid clade</taxon>
        <taxon>Phaseoleae</taxon>
        <taxon>Phaseolus</taxon>
    </lineage>
</organism>
<dbReference type="EMBL" id="JAYMYR010000009">
    <property type="protein sequence ID" value="KAK7341364.1"/>
    <property type="molecule type" value="Genomic_DNA"/>
</dbReference>
<comment type="caution">
    <text evidence="1">The sequence shown here is derived from an EMBL/GenBank/DDBJ whole genome shotgun (WGS) entry which is preliminary data.</text>
</comment>